<protein>
    <submittedName>
        <fullName evidence="2">Uncharacterized protein</fullName>
    </submittedName>
</protein>
<dbReference type="EMBL" id="SNRW01043910">
    <property type="protein sequence ID" value="KAA6326227.1"/>
    <property type="molecule type" value="Genomic_DNA"/>
</dbReference>
<dbReference type="AlphaFoldDB" id="A0A5J4QW87"/>
<dbReference type="Proteomes" id="UP000324800">
    <property type="component" value="Unassembled WGS sequence"/>
</dbReference>
<gene>
    <name evidence="2" type="ORF">EZS28_053979</name>
</gene>
<accession>A0A5J4QW87</accession>
<evidence type="ECO:0000256" key="1">
    <source>
        <dbReference type="SAM" id="MobiDB-lite"/>
    </source>
</evidence>
<feature type="region of interest" description="Disordered" evidence="1">
    <location>
        <begin position="34"/>
        <end position="66"/>
    </location>
</feature>
<feature type="compositionally biased region" description="Basic and acidic residues" evidence="1">
    <location>
        <begin position="50"/>
        <end position="59"/>
    </location>
</feature>
<reference evidence="2 3" key="1">
    <citation type="submission" date="2019-03" db="EMBL/GenBank/DDBJ databases">
        <title>Single cell metagenomics reveals metabolic interactions within the superorganism composed of flagellate Streblomastix strix and complex community of Bacteroidetes bacteria on its surface.</title>
        <authorList>
            <person name="Treitli S.C."/>
            <person name="Kolisko M."/>
            <person name="Husnik F."/>
            <person name="Keeling P."/>
            <person name="Hampl V."/>
        </authorList>
    </citation>
    <scope>NUCLEOTIDE SEQUENCE [LARGE SCALE GENOMIC DNA]</scope>
    <source>
        <strain evidence="2">ST1C</strain>
    </source>
</reference>
<evidence type="ECO:0000313" key="2">
    <source>
        <dbReference type="EMBL" id="KAA6326227.1"/>
    </source>
</evidence>
<evidence type="ECO:0000313" key="3">
    <source>
        <dbReference type="Proteomes" id="UP000324800"/>
    </source>
</evidence>
<proteinExistence type="predicted"/>
<sequence length="66" mass="7236">MEQESIGQTVKKIDNLEMEVKIAMVPHSIEVAAGTGSDEMTIDTSSDNSDGIRADRDQYGNRIYSS</sequence>
<name>A0A5J4QW87_9EUKA</name>
<comment type="caution">
    <text evidence="2">The sequence shown here is derived from an EMBL/GenBank/DDBJ whole genome shotgun (WGS) entry which is preliminary data.</text>
</comment>
<organism evidence="2 3">
    <name type="scientific">Streblomastix strix</name>
    <dbReference type="NCBI Taxonomy" id="222440"/>
    <lineage>
        <taxon>Eukaryota</taxon>
        <taxon>Metamonada</taxon>
        <taxon>Preaxostyla</taxon>
        <taxon>Oxymonadida</taxon>
        <taxon>Streblomastigidae</taxon>
        <taxon>Streblomastix</taxon>
    </lineage>
</organism>